<dbReference type="Proteomes" id="UP000585474">
    <property type="component" value="Unassembled WGS sequence"/>
</dbReference>
<feature type="region of interest" description="Disordered" evidence="9">
    <location>
        <begin position="890"/>
        <end position="924"/>
    </location>
</feature>
<feature type="compositionally biased region" description="Basic residues" evidence="9">
    <location>
        <begin position="1560"/>
        <end position="1571"/>
    </location>
</feature>
<dbReference type="Pfam" id="PF03732">
    <property type="entry name" value="Retrotrans_gag"/>
    <property type="match status" value="1"/>
</dbReference>
<dbReference type="InterPro" id="IPR016197">
    <property type="entry name" value="Chromo-like_dom_sf"/>
</dbReference>
<keyword evidence="14" id="KW-1185">Reference proteome</keyword>
<feature type="region of interest" description="Disordered" evidence="9">
    <location>
        <begin position="968"/>
        <end position="1009"/>
    </location>
</feature>
<feature type="compositionally biased region" description="Polar residues" evidence="9">
    <location>
        <begin position="2168"/>
        <end position="2182"/>
    </location>
</feature>
<feature type="compositionally biased region" description="Basic and acidic residues" evidence="9">
    <location>
        <begin position="806"/>
        <end position="820"/>
    </location>
</feature>
<dbReference type="PROSITE" id="PS51194">
    <property type="entry name" value="HELICASE_CTER"/>
    <property type="match status" value="1"/>
</dbReference>
<dbReference type="Pfam" id="PF00176">
    <property type="entry name" value="SNF2-rel_dom"/>
    <property type="match status" value="2"/>
</dbReference>
<feature type="domain" description="Chromo" evidence="10">
    <location>
        <begin position="1456"/>
        <end position="1514"/>
    </location>
</feature>
<feature type="compositionally biased region" description="Basic and acidic residues" evidence="9">
    <location>
        <begin position="115"/>
        <end position="126"/>
    </location>
</feature>
<accession>A0A7J0DIC6</accession>
<dbReference type="Pfam" id="PF24626">
    <property type="entry name" value="SH3_Tf2-1"/>
    <property type="match status" value="1"/>
</dbReference>
<dbReference type="GO" id="GO:0016887">
    <property type="term" value="F:ATP hydrolysis activity"/>
    <property type="evidence" value="ECO:0007669"/>
    <property type="project" value="TreeGrafter"/>
</dbReference>
<evidence type="ECO:0000256" key="7">
    <source>
        <dbReference type="ARBA" id="ARBA00023054"/>
    </source>
</evidence>
<dbReference type="SMART" id="SM00298">
    <property type="entry name" value="CHROMO"/>
    <property type="match status" value="3"/>
</dbReference>
<dbReference type="InterPro" id="IPR027417">
    <property type="entry name" value="P-loop_NTPase"/>
</dbReference>
<keyword evidence="6" id="KW-0067">ATP-binding</keyword>
<feature type="domain" description="Chromo" evidence="10">
    <location>
        <begin position="183"/>
        <end position="237"/>
    </location>
</feature>
<feature type="region of interest" description="Disordered" evidence="9">
    <location>
        <begin position="115"/>
        <end position="151"/>
    </location>
</feature>
<dbReference type="InterPro" id="IPR000330">
    <property type="entry name" value="SNF2_N"/>
</dbReference>
<evidence type="ECO:0000259" key="10">
    <source>
        <dbReference type="PROSITE" id="PS50013"/>
    </source>
</evidence>
<dbReference type="Pfam" id="PF06465">
    <property type="entry name" value="DUF1087"/>
    <property type="match status" value="1"/>
</dbReference>
<feature type="region of interest" description="Disordered" evidence="9">
    <location>
        <begin position="799"/>
        <end position="820"/>
    </location>
</feature>
<dbReference type="SMART" id="SM00490">
    <property type="entry name" value="HELICc"/>
    <property type="match status" value="1"/>
</dbReference>
<feature type="domain" description="Helicase C-terminal" evidence="12">
    <location>
        <begin position="629"/>
        <end position="788"/>
    </location>
</feature>
<dbReference type="SUPFAM" id="SSF52540">
    <property type="entry name" value="P-loop containing nucleoside triphosphate hydrolases"/>
    <property type="match status" value="2"/>
</dbReference>
<evidence type="ECO:0000256" key="5">
    <source>
        <dbReference type="ARBA" id="ARBA00022801"/>
    </source>
</evidence>
<proteinExistence type="inferred from homology"/>
<evidence type="ECO:0000256" key="8">
    <source>
        <dbReference type="ARBA" id="ARBA00023242"/>
    </source>
</evidence>
<dbReference type="EMBL" id="BJWL01000239">
    <property type="protein sequence ID" value="GFS35913.1"/>
    <property type="molecule type" value="Genomic_DNA"/>
</dbReference>
<comment type="similarity">
    <text evidence="2">Belongs to the SNF2/RAD54 helicase family.</text>
</comment>
<evidence type="ECO:0000256" key="4">
    <source>
        <dbReference type="ARBA" id="ARBA00022741"/>
    </source>
</evidence>
<dbReference type="CDD" id="cd18659">
    <property type="entry name" value="CD2_tandem"/>
    <property type="match status" value="1"/>
</dbReference>
<dbReference type="InterPro" id="IPR001650">
    <property type="entry name" value="Helicase_C-like"/>
</dbReference>
<evidence type="ECO:0000256" key="9">
    <source>
        <dbReference type="SAM" id="MobiDB-lite"/>
    </source>
</evidence>
<dbReference type="Gene3D" id="3.40.50.10810">
    <property type="entry name" value="Tandem AAA-ATPase domain"/>
    <property type="match status" value="1"/>
</dbReference>
<evidence type="ECO:0000313" key="14">
    <source>
        <dbReference type="Proteomes" id="UP000585474"/>
    </source>
</evidence>
<dbReference type="SUPFAM" id="SSF54160">
    <property type="entry name" value="Chromo domain-like"/>
    <property type="match status" value="3"/>
</dbReference>
<keyword evidence="3" id="KW-0677">Repeat</keyword>
<name>A0A7J0DIC6_9ERIC</name>
<dbReference type="GO" id="GO:0003677">
    <property type="term" value="F:DNA binding"/>
    <property type="evidence" value="ECO:0007669"/>
    <property type="project" value="TreeGrafter"/>
</dbReference>
<feature type="compositionally biased region" description="Low complexity" evidence="9">
    <location>
        <begin position="2232"/>
        <end position="2242"/>
    </location>
</feature>
<dbReference type="PANTHER" id="PTHR45623">
    <property type="entry name" value="CHROMODOMAIN-HELICASE-DNA-BINDING PROTEIN 3-RELATED-RELATED"/>
    <property type="match status" value="1"/>
</dbReference>
<keyword evidence="5" id="KW-0378">Hydrolase</keyword>
<evidence type="ECO:0000313" key="13">
    <source>
        <dbReference type="EMBL" id="GFS35913.1"/>
    </source>
</evidence>
<dbReference type="InterPro" id="IPR000953">
    <property type="entry name" value="Chromo/chromo_shadow_dom"/>
</dbReference>
<evidence type="ECO:0000259" key="12">
    <source>
        <dbReference type="PROSITE" id="PS51194"/>
    </source>
</evidence>
<dbReference type="Gene3D" id="3.40.50.300">
    <property type="entry name" value="P-loop containing nucleotide triphosphate hydrolases"/>
    <property type="match status" value="1"/>
</dbReference>
<dbReference type="GO" id="GO:0042393">
    <property type="term" value="F:histone binding"/>
    <property type="evidence" value="ECO:0007669"/>
    <property type="project" value="TreeGrafter"/>
</dbReference>
<dbReference type="Pfam" id="PF00385">
    <property type="entry name" value="Chromo"/>
    <property type="match status" value="3"/>
</dbReference>
<feature type="region of interest" description="Disordered" evidence="9">
    <location>
        <begin position="1508"/>
        <end position="1642"/>
    </location>
</feature>
<protein>
    <submittedName>
        <fullName evidence="13">Chromatin remodeling 4</fullName>
    </submittedName>
</protein>
<organism evidence="13 14">
    <name type="scientific">Actinidia rufa</name>
    <dbReference type="NCBI Taxonomy" id="165716"/>
    <lineage>
        <taxon>Eukaryota</taxon>
        <taxon>Viridiplantae</taxon>
        <taxon>Streptophyta</taxon>
        <taxon>Embryophyta</taxon>
        <taxon>Tracheophyta</taxon>
        <taxon>Spermatophyta</taxon>
        <taxon>Magnoliopsida</taxon>
        <taxon>eudicotyledons</taxon>
        <taxon>Gunneridae</taxon>
        <taxon>Pentapetalae</taxon>
        <taxon>asterids</taxon>
        <taxon>Ericales</taxon>
        <taxon>Actinidiaceae</taxon>
        <taxon>Actinidia</taxon>
    </lineage>
</organism>
<dbReference type="PANTHER" id="PTHR45623:SF28">
    <property type="entry name" value="PROTEIN CHROMATIN REMODELING 4"/>
    <property type="match status" value="1"/>
</dbReference>
<keyword evidence="7" id="KW-0175">Coiled coil</keyword>
<dbReference type="PROSITE" id="PS50013">
    <property type="entry name" value="CHROMO_2"/>
    <property type="match status" value="3"/>
</dbReference>
<dbReference type="SMART" id="SM01147">
    <property type="entry name" value="DUF1087"/>
    <property type="match status" value="1"/>
</dbReference>
<dbReference type="InterPro" id="IPR049730">
    <property type="entry name" value="SNF2/RAD54-like_C"/>
</dbReference>
<dbReference type="GO" id="GO:0005634">
    <property type="term" value="C:nucleus"/>
    <property type="evidence" value="ECO:0007669"/>
    <property type="project" value="UniProtKB-SubCell"/>
</dbReference>
<dbReference type="CDD" id="cd18793">
    <property type="entry name" value="SF2_C_SNF"/>
    <property type="match status" value="1"/>
</dbReference>
<dbReference type="GO" id="GO:0003682">
    <property type="term" value="F:chromatin binding"/>
    <property type="evidence" value="ECO:0007669"/>
    <property type="project" value="TreeGrafter"/>
</dbReference>
<feature type="region of interest" description="Disordered" evidence="9">
    <location>
        <begin position="2168"/>
        <end position="2328"/>
    </location>
</feature>
<dbReference type="OrthoDB" id="5857104at2759"/>
<evidence type="ECO:0000256" key="3">
    <source>
        <dbReference type="ARBA" id="ARBA00022737"/>
    </source>
</evidence>
<dbReference type="InterPro" id="IPR056924">
    <property type="entry name" value="SH3_Tf2-1"/>
</dbReference>
<sequence>MFSEAAGDLSRQLQAARKTVDGTLTCEDHILAENQQVDRVLGCRVLGDNKNACQISMTVDLPSEDLSLADKQNRLATENPDGDKTLEWVAAENSTKGSRSLLYVYRRSATKECREGKALGSARRDTNGSCSTVPCGKNQDDSAGNTGDLEKTTEKISGGEKITACLREEANTEMRVNSNPDTETQSSILAKVTSDGASVLYEFLVKWVGKSHIHNTWVSESKLKVLAKRKLDNYRAKYGTTVINICDERWKQPQRVIALRTLKDGSTEAFIKWTSLPYDECSWERIDEPVIANMSHLIDLFKQFECQASEEDAKNDDMPREMGDCRQSEIVTLTEQPKELEGGALFPHQLEALNWLRKCWHKSKNVILADEMGLGKTVSACAFMSSLYFEFKVKLPCLVLVPLSTMPNWMAEFASWAPHLNVVEYHGCAKARAIVRQHEWHANDPSGLNKKTTSYKFNVLLTTYEMVLADSSHLRAVPWEVLVVDEGHRLKNSSSKLFSLLNTISFQHRVLLTGTPLQNNIGEINLLLHICFVGLKKDAMQNIPPKTERVVPVDLSSIQAEYYRAMLTKNYQILRNIGKGVAQQSMLNIVMQLRKVCNHPYLIPGTEPDSGSAEFLHEMRIKASAKLTLLHSMLKLLHKDGHRVLIFSQMTKLLDILEDYLNIEFGPKTFERVDGSVSVADRQTAIARFNQDSSKFVFLLSTRSCGLGINLATADTVIIYDSDFNPHADIQAMNRAHRIGQSKRLLVYRLVVRASVEERILQLAKKKLMLDQLFVNKSGSQKEVEDILQWGTEELFNDSSSVSGKDIGDNPSNKDEADADIEHKYKRRGAGLGDMSKDKCTDGSGKIVWDENAILKLLDRSYLQNGSPDNADGDLENDMLGSVKALEWNDEHTEEQGGAESLPVVADDPSAQNSTKGEDNPVNGIEENEWDKLLRVRWEKYQNEEEAALGRGKRQRKAVSYREAYALQPGETLSERDHHQAGGNGAGPTHPNQPVLERPPNYHRNDPRDPIINVEALTFDGRLDPKVFTDWVREMDHFFEWYNLSDDRKVRFAKMKLIGRAKLFWQSIEHRRQPPVTDWVEMKEVLKEKYLPQSYQGDMLDKWNNLRQGSKPATEYVAQFEEYLMRCNIREDERMTLSRFRHGLNDDLWKELVLREVHTLDQAYNFVQNYEMVSKPSFGRRFESRNTLRPLATLPPSRPVPNTAPLLRDGKEKGILAESPGMKSTLQCYKYQGFGHKAANCGNRTLFVNSQGQNYEGDDIEEQLYESDLENFPESDEDCEGGDVTLGVVRKPVDLLPMSPHTRVSESAESFAKHIRELHDEIRKVINDSNLQYKFQADSRRRRAEFQVGDYVMVRIRPEQYPSGTAGKLCARSAGPFKVLKQIGPNAYVIDLPPDFGISSTFNIEDLIAFTSHFDVPTDSFSEPTHEPSIDHPTTSDITPAPLPISPAPKEHIDAILDEQIISTRDGGVQRFLVRWSGRPASDDTWITSDDLQQIDRDLFEYYQSRPATHSTESSFLHPGRVGGDTGSRPPITRGGHDEEPLPLPLPEPEREYTEAGRFHKEKYSKRRARQKDRLAQRNVKETSAPIDGVIEPESLHEVPVANSKDREQVTKSAQPAEGNAPVIDLEGPNSKPDSSSRMGKTLKHKLGGHLNLPVKSLDHQESGPSCANSVPSNNLLPVLGLCAPNATQMESSQRNFSGSYSRQVTRPEFPFHIAPCSGTSNEMDVKGHDPTFDKFKLPDASAEALRQHLKNSNPDNYLPFGLHRPAIPPGRGYGHFENAGSSFSDFQEKMALPKLPFDEKLLPRLPASAKNAPLSLPDSRHGLSLGTQVGGSSETVQDLPMMPLFPNLKILHEANKQNQQERELATMLGLGHAPSTFSQFPESHQKVLDNIMMRTGSGSSSLMNKKSKIDIWSEDELDFLWIEDLSARWEEEQLKIIDGPVFPVPKPTRPAKPAKTSLFPAISDEMMARALYGSRFGGPSKYQTHLTGMKLGLADPASSLAHSEPSDRLGLRHDHFAPFATWNADKFWSFPGDSSTGPSNRRGALNIQTEQPFLLNSFETKNVGRLDLNGPSGFDLQQKEDVQGGSKLGNFPSRLHRSLNILHDSHNNNMGCGEPKSSPLLQDFKEKLNVTDTKGKKVIDFHEEIKVVNLKGKQVVDETRTPRYSSIFVSGSTSFPTNGSTKESEEEPEGEYSRTISASSAQSAVGTSGLPWAGPNLSMPPLNLHVTNPPSSSSSSSSSSSCVLPNPQKKSSTGLSPSPEAGPLAAVTRLSLLGARGPHADKEIVQTQSEDSSKTHSDPILPEQRPDVEEISSEGTVSDHPVSDSEP</sequence>
<dbReference type="GO" id="GO:0005524">
    <property type="term" value="F:ATP binding"/>
    <property type="evidence" value="ECO:0007669"/>
    <property type="project" value="UniProtKB-KW"/>
</dbReference>
<comment type="subcellular location">
    <subcellularLocation>
        <location evidence="1">Nucleus</location>
    </subcellularLocation>
</comment>
<gene>
    <name evidence="13" type="ORF">Acr_00g0042640</name>
</gene>
<dbReference type="InterPro" id="IPR005162">
    <property type="entry name" value="Retrotrans_gag_dom"/>
</dbReference>
<dbReference type="InterPro" id="IPR009463">
    <property type="entry name" value="DUF1087"/>
</dbReference>
<feature type="domain" description="Chromo" evidence="10">
    <location>
        <begin position="251"/>
        <end position="313"/>
    </location>
</feature>
<feature type="compositionally biased region" description="Basic and acidic residues" evidence="9">
    <location>
        <begin position="1548"/>
        <end position="1559"/>
    </location>
</feature>
<feature type="compositionally biased region" description="Polar residues" evidence="9">
    <location>
        <begin position="2195"/>
        <end position="2207"/>
    </location>
</feature>
<dbReference type="GO" id="GO:0140658">
    <property type="term" value="F:ATP-dependent chromatin remodeler activity"/>
    <property type="evidence" value="ECO:0007669"/>
    <property type="project" value="TreeGrafter"/>
</dbReference>
<dbReference type="SMART" id="SM00487">
    <property type="entry name" value="DEXDc"/>
    <property type="match status" value="1"/>
</dbReference>
<dbReference type="GO" id="GO:0000785">
    <property type="term" value="C:chromatin"/>
    <property type="evidence" value="ECO:0007669"/>
    <property type="project" value="TreeGrafter"/>
</dbReference>
<evidence type="ECO:0000256" key="1">
    <source>
        <dbReference type="ARBA" id="ARBA00004123"/>
    </source>
</evidence>
<evidence type="ECO:0000256" key="6">
    <source>
        <dbReference type="ARBA" id="ARBA00022840"/>
    </source>
</evidence>
<dbReference type="CDD" id="cd00024">
    <property type="entry name" value="CD_CSD"/>
    <property type="match status" value="1"/>
</dbReference>
<dbReference type="Gene3D" id="2.40.50.40">
    <property type="match status" value="3"/>
</dbReference>
<evidence type="ECO:0000259" key="11">
    <source>
        <dbReference type="PROSITE" id="PS51192"/>
    </source>
</evidence>
<comment type="caution">
    <text evidence="13">The sequence shown here is derived from an EMBL/GenBank/DDBJ whole genome shotgun (WGS) entry which is preliminary data.</text>
</comment>
<keyword evidence="4" id="KW-0547">Nucleotide-binding</keyword>
<dbReference type="FunFam" id="3.40.50.300:FF:000607">
    <property type="entry name" value="chromodomain-helicase-DNA-binding protein 1-like isoform X1"/>
    <property type="match status" value="1"/>
</dbReference>
<evidence type="ECO:0000256" key="2">
    <source>
        <dbReference type="ARBA" id="ARBA00007025"/>
    </source>
</evidence>
<dbReference type="InterPro" id="IPR023780">
    <property type="entry name" value="Chromo_domain"/>
</dbReference>
<dbReference type="InterPro" id="IPR014001">
    <property type="entry name" value="Helicase_ATP-bd"/>
</dbReference>
<dbReference type="PROSITE" id="PS51192">
    <property type="entry name" value="HELICASE_ATP_BIND_1"/>
    <property type="match status" value="1"/>
</dbReference>
<dbReference type="CDD" id="cd18660">
    <property type="entry name" value="CD1_tandem"/>
    <property type="match status" value="1"/>
</dbReference>
<feature type="region of interest" description="Disordered" evidence="9">
    <location>
        <begin position="1419"/>
        <end position="1443"/>
    </location>
</feature>
<feature type="region of interest" description="Disordered" evidence="9">
    <location>
        <begin position="1190"/>
        <end position="1210"/>
    </location>
</feature>
<feature type="compositionally biased region" description="Basic and acidic residues" evidence="9">
    <location>
        <begin position="1572"/>
        <end position="1581"/>
    </location>
</feature>
<keyword evidence="8" id="KW-0539">Nucleus</keyword>
<dbReference type="InterPro" id="IPR038718">
    <property type="entry name" value="SNF2-like_sf"/>
</dbReference>
<feature type="domain" description="Helicase ATP-binding" evidence="11">
    <location>
        <begin position="357"/>
        <end position="534"/>
    </location>
</feature>
<dbReference type="Pfam" id="PF00271">
    <property type="entry name" value="Helicase_C"/>
    <property type="match status" value="1"/>
</dbReference>
<reference evidence="14" key="1">
    <citation type="submission" date="2019-07" db="EMBL/GenBank/DDBJ databases">
        <title>De Novo Assembly of kiwifruit Actinidia rufa.</title>
        <authorList>
            <person name="Sugita-Konishi S."/>
            <person name="Sato K."/>
            <person name="Mori E."/>
            <person name="Abe Y."/>
            <person name="Kisaki G."/>
            <person name="Hamano K."/>
            <person name="Suezawa K."/>
            <person name="Otani M."/>
            <person name="Fukuda T."/>
            <person name="Manabe T."/>
            <person name="Gomi K."/>
            <person name="Tabuchi M."/>
            <person name="Akimitsu K."/>
            <person name="Kataoka I."/>
        </authorList>
    </citation>
    <scope>NUCLEOTIDE SEQUENCE [LARGE SCALE GENOMIC DNA]</scope>
    <source>
        <strain evidence="14">cv. Fuchu</strain>
    </source>
</reference>